<comment type="caution">
    <text evidence="5">The sequence shown here is derived from an EMBL/GenBank/DDBJ whole genome shotgun (WGS) entry which is preliminary data.</text>
</comment>
<keyword evidence="1 4" id="KW-0460">Magnesium</keyword>
<gene>
    <name evidence="5" type="ORF">AM506_20565</name>
</gene>
<feature type="binding site" evidence="4">
    <location>
        <position position="12"/>
    </location>
    <ligand>
        <name>Mg(2+)</name>
        <dbReference type="ChEBI" id="CHEBI:18420"/>
    </ligand>
</feature>
<dbReference type="EMBL" id="LIXZ01000028">
    <property type="protein sequence ID" value="KPL57742.1"/>
    <property type="molecule type" value="Genomic_DNA"/>
</dbReference>
<evidence type="ECO:0000256" key="4">
    <source>
        <dbReference type="PIRSR" id="PIRSR000915-3"/>
    </source>
</evidence>
<dbReference type="EC" id="3.1.3.-" evidence="1"/>
<dbReference type="InterPro" id="IPR036412">
    <property type="entry name" value="HAD-like_sf"/>
</dbReference>
<dbReference type="Gene3D" id="3.40.50.1000">
    <property type="entry name" value="HAD superfamily/HAD-like"/>
    <property type="match status" value="2"/>
</dbReference>
<dbReference type="InterPro" id="IPR023214">
    <property type="entry name" value="HAD_sf"/>
</dbReference>
<comment type="function">
    <text evidence="1">Catalyzes the dephosphorylation of 2-6 carbon acid sugars in vitro.</text>
</comment>
<feature type="binding site" evidence="4">
    <location>
        <position position="10"/>
    </location>
    <ligand>
        <name>Mg(2+)</name>
        <dbReference type="ChEBI" id="CHEBI:18420"/>
    </ligand>
</feature>
<dbReference type="OrthoDB" id="9810449at2"/>
<dbReference type="Proteomes" id="UP000050398">
    <property type="component" value="Unassembled WGS sequence"/>
</dbReference>
<dbReference type="GO" id="GO:0005737">
    <property type="term" value="C:cytoplasm"/>
    <property type="evidence" value="ECO:0007669"/>
    <property type="project" value="TreeGrafter"/>
</dbReference>
<dbReference type="PANTHER" id="PTHR19288:SF46">
    <property type="entry name" value="HALOACID DEHALOGENASE-LIKE HYDROLASE DOMAIN-CONTAINING PROTEIN 2"/>
    <property type="match status" value="1"/>
</dbReference>
<dbReference type="Pfam" id="PF13242">
    <property type="entry name" value="Hydrolase_like"/>
    <property type="match status" value="1"/>
</dbReference>
<dbReference type="Pfam" id="PF13344">
    <property type="entry name" value="Hydrolase_6"/>
    <property type="match status" value="1"/>
</dbReference>
<keyword evidence="5" id="KW-0378">Hydrolase</keyword>
<feature type="active site" description="Proton donor" evidence="2">
    <location>
        <position position="12"/>
    </location>
</feature>
<accession>A0A0P6VXT0</accession>
<protein>
    <recommendedName>
        <fullName evidence="1">Acid sugar phosphatase</fullName>
        <ecNumber evidence="1">3.1.3.-</ecNumber>
    </recommendedName>
</protein>
<comment type="cofactor">
    <cofactor evidence="4">
        <name>Mg(2+)</name>
        <dbReference type="ChEBI" id="CHEBI:18420"/>
    </cofactor>
    <text evidence="4">Divalent metal ions. Mg(2+) is the most effective.</text>
</comment>
<evidence type="ECO:0000256" key="2">
    <source>
        <dbReference type="PIRSR" id="PIRSR000915-1"/>
    </source>
</evidence>
<dbReference type="PATRIC" id="fig|218284.4.peg.2644"/>
<organism evidence="5 6">
    <name type="scientific">Rossellomorea vietnamensis</name>
    <dbReference type="NCBI Taxonomy" id="218284"/>
    <lineage>
        <taxon>Bacteria</taxon>
        <taxon>Bacillati</taxon>
        <taxon>Bacillota</taxon>
        <taxon>Bacilli</taxon>
        <taxon>Bacillales</taxon>
        <taxon>Bacillaceae</taxon>
        <taxon>Rossellomorea</taxon>
    </lineage>
</organism>
<feature type="binding site" evidence="3">
    <location>
        <position position="184"/>
    </location>
    <ligand>
        <name>substrate</name>
    </ligand>
</feature>
<feature type="binding site" evidence="4">
    <location>
        <position position="209"/>
    </location>
    <ligand>
        <name>Mg(2+)</name>
        <dbReference type="ChEBI" id="CHEBI:18420"/>
    </ligand>
</feature>
<dbReference type="RefSeq" id="WP_060674839.1">
    <property type="nucleotide sequence ID" value="NZ_LIXZ01000028.1"/>
</dbReference>
<dbReference type="NCBIfam" id="TIGR01460">
    <property type="entry name" value="HAD-SF-IIA"/>
    <property type="match status" value="1"/>
</dbReference>
<evidence type="ECO:0000256" key="3">
    <source>
        <dbReference type="PIRSR" id="PIRSR000915-2"/>
    </source>
</evidence>
<evidence type="ECO:0000313" key="5">
    <source>
        <dbReference type="EMBL" id="KPL57742.1"/>
    </source>
</evidence>
<dbReference type="InterPro" id="IPR006357">
    <property type="entry name" value="HAD-SF_hydro_IIA"/>
</dbReference>
<dbReference type="PANTHER" id="PTHR19288">
    <property type="entry name" value="4-NITROPHENYLPHOSPHATASE-RELATED"/>
    <property type="match status" value="1"/>
</dbReference>
<comment type="similarity">
    <text evidence="1">Belongs to the HAD-like hydrolase superfamily. NagD family.</text>
</comment>
<proteinExistence type="inferred from homology"/>
<name>A0A0P6VXT0_9BACI</name>
<keyword evidence="1 4" id="KW-0479">Metal-binding</keyword>
<evidence type="ECO:0000256" key="1">
    <source>
        <dbReference type="PIRNR" id="PIRNR000915"/>
    </source>
</evidence>
<dbReference type="GO" id="GO:0016791">
    <property type="term" value="F:phosphatase activity"/>
    <property type="evidence" value="ECO:0007669"/>
    <property type="project" value="TreeGrafter"/>
</dbReference>
<dbReference type="GO" id="GO:0046872">
    <property type="term" value="F:metal ion binding"/>
    <property type="evidence" value="ECO:0007669"/>
    <property type="project" value="UniProtKB-KW"/>
</dbReference>
<feature type="active site" description="Nucleophile" evidence="2">
    <location>
        <position position="10"/>
    </location>
</feature>
<dbReference type="SUPFAM" id="SSF56784">
    <property type="entry name" value="HAD-like"/>
    <property type="match status" value="1"/>
</dbReference>
<dbReference type="PIRSF" id="PIRSF000915">
    <property type="entry name" value="PGP-type_phosphatase"/>
    <property type="match status" value="1"/>
</dbReference>
<dbReference type="AlphaFoldDB" id="A0A0P6VXT0"/>
<sequence length="261" mass="29029">MKNLKGYIFDLDGTVYLGKQLIEGADTTINALLNEGKKVLFLTNKTIESRQRYVEKLHGFNIRANLENILNPTVTLIDYLREHHPQATLYVIGEQPIKDELTLAGFREGMTPAEVDIVVLSWDRAFHYDHLNFAYQSIKLGAKMIATNPDKTCPVETGDVPDCAGMIGAVEAVVGRKIDVQIGKPSILTIKAALKILQLKPEECVMIGDRLETDIRMGIEAGMRTALVLSGITSEEDLRGTVWTPDYVLESVKELLSEKTL</sequence>
<evidence type="ECO:0000313" key="6">
    <source>
        <dbReference type="Proteomes" id="UP000050398"/>
    </source>
</evidence>
<dbReference type="eggNOG" id="COG0647">
    <property type="taxonomic scope" value="Bacteria"/>
</dbReference>
<reference evidence="5 6" key="1">
    <citation type="submission" date="2015-08" db="EMBL/GenBank/DDBJ databases">
        <title>Draft Genome Sequence of Bacillus vietnamensis UCD-SED5.</title>
        <authorList>
            <person name="Lee R.D."/>
            <person name="Jospin G."/>
            <person name="Lang J.M."/>
            <person name="Coil D.A."/>
            <person name="Eisen J.A."/>
        </authorList>
    </citation>
    <scope>NUCLEOTIDE SEQUENCE [LARGE SCALE GENOMIC DNA]</scope>
    <source>
        <strain evidence="5 6">UCD-SED5</strain>
    </source>
</reference>